<dbReference type="Proteomes" id="UP001378592">
    <property type="component" value="Unassembled WGS sequence"/>
</dbReference>
<evidence type="ECO:0000313" key="4">
    <source>
        <dbReference type="EMBL" id="KAK7871952.1"/>
    </source>
</evidence>
<evidence type="ECO:0000256" key="1">
    <source>
        <dbReference type="SAM" id="MobiDB-lite"/>
    </source>
</evidence>
<evidence type="ECO:0000313" key="5">
    <source>
        <dbReference type="Proteomes" id="UP001378592"/>
    </source>
</evidence>
<accession>A0AAN9W5Q6</accession>
<keyword evidence="5" id="KW-1185">Reference proteome</keyword>
<gene>
    <name evidence="4" type="ORF">R5R35_004753</name>
    <name evidence="3" type="ORF">R5R35_008282</name>
</gene>
<protein>
    <submittedName>
        <fullName evidence="4">Uncharacterized protein</fullName>
    </submittedName>
</protein>
<evidence type="ECO:0000313" key="3">
    <source>
        <dbReference type="EMBL" id="KAK7869746.1"/>
    </source>
</evidence>
<keyword evidence="2" id="KW-0732">Signal</keyword>
<sequence length="141" mass="15329">MLWPLLVLGHVVVLVTSRPSPQEELSPWRPPPTSMALRPHRSMQWLPPAPPPARPDPEGLAPADDELLSPGAKRALSVLSRWKPFSGGLRQLVSRFSARAPPLPPPAGVGVGPASPELDFVSAETRGIMRPLGQPLRWGRR</sequence>
<proteinExistence type="predicted"/>
<reference evidence="4 5" key="1">
    <citation type="submission" date="2024-03" db="EMBL/GenBank/DDBJ databases">
        <title>The genome assembly and annotation of the cricket Gryllus longicercus Weissman &amp; Gray.</title>
        <authorList>
            <person name="Szrajer S."/>
            <person name="Gray D."/>
            <person name="Ylla G."/>
        </authorList>
    </citation>
    <scope>NUCLEOTIDE SEQUENCE [LARGE SCALE GENOMIC DNA]</scope>
    <source>
        <strain evidence="4">DAG 2021-001</strain>
        <tissue evidence="4">Whole body minus gut</tissue>
    </source>
</reference>
<organism evidence="4 5">
    <name type="scientific">Gryllus longicercus</name>
    <dbReference type="NCBI Taxonomy" id="2509291"/>
    <lineage>
        <taxon>Eukaryota</taxon>
        <taxon>Metazoa</taxon>
        <taxon>Ecdysozoa</taxon>
        <taxon>Arthropoda</taxon>
        <taxon>Hexapoda</taxon>
        <taxon>Insecta</taxon>
        <taxon>Pterygota</taxon>
        <taxon>Neoptera</taxon>
        <taxon>Polyneoptera</taxon>
        <taxon>Orthoptera</taxon>
        <taxon>Ensifera</taxon>
        <taxon>Gryllidea</taxon>
        <taxon>Grylloidea</taxon>
        <taxon>Gryllidae</taxon>
        <taxon>Gryllinae</taxon>
        <taxon>Gryllus</taxon>
    </lineage>
</organism>
<feature type="signal peptide" evidence="2">
    <location>
        <begin position="1"/>
        <end position="17"/>
    </location>
</feature>
<feature type="chain" id="PRO_5044711372" evidence="2">
    <location>
        <begin position="18"/>
        <end position="141"/>
    </location>
</feature>
<dbReference type="AlphaFoldDB" id="A0AAN9W5Q6"/>
<name>A0AAN9W5Q6_9ORTH</name>
<comment type="caution">
    <text evidence="4">The sequence shown here is derived from an EMBL/GenBank/DDBJ whole genome shotgun (WGS) entry which is preliminary data.</text>
</comment>
<dbReference type="EMBL" id="JAZDUA010000069">
    <property type="protein sequence ID" value="KAK7869746.1"/>
    <property type="molecule type" value="Genomic_DNA"/>
</dbReference>
<dbReference type="EMBL" id="JAZDUA010000031">
    <property type="protein sequence ID" value="KAK7871952.1"/>
    <property type="molecule type" value="Genomic_DNA"/>
</dbReference>
<feature type="region of interest" description="Disordered" evidence="1">
    <location>
        <begin position="19"/>
        <end position="67"/>
    </location>
</feature>
<evidence type="ECO:0000256" key="2">
    <source>
        <dbReference type="SAM" id="SignalP"/>
    </source>
</evidence>